<feature type="transmembrane region" description="Helical" evidence="2">
    <location>
        <begin position="54"/>
        <end position="77"/>
    </location>
</feature>
<dbReference type="EMBL" id="JBHUFZ010000016">
    <property type="protein sequence ID" value="MFD1890040.1"/>
    <property type="molecule type" value="Genomic_DNA"/>
</dbReference>
<protein>
    <submittedName>
        <fullName evidence="3">Phage holin family protein</fullName>
    </submittedName>
</protein>
<gene>
    <name evidence="3" type="ORF">ACFSCS_07565</name>
</gene>
<dbReference type="RefSeq" id="WP_343872990.1">
    <property type="nucleotide sequence ID" value="NZ_BAAAIX010000013.1"/>
</dbReference>
<evidence type="ECO:0000256" key="1">
    <source>
        <dbReference type="SAM" id="MobiDB-lite"/>
    </source>
</evidence>
<proteinExistence type="predicted"/>
<organism evidence="3 4">
    <name type="scientific">Luteococcus peritonei</name>
    <dbReference type="NCBI Taxonomy" id="88874"/>
    <lineage>
        <taxon>Bacteria</taxon>
        <taxon>Bacillati</taxon>
        <taxon>Actinomycetota</taxon>
        <taxon>Actinomycetes</taxon>
        <taxon>Propionibacteriales</taxon>
        <taxon>Propionibacteriaceae</taxon>
        <taxon>Luteococcus</taxon>
    </lineage>
</organism>
<keyword evidence="2" id="KW-0812">Transmembrane</keyword>
<keyword evidence="2" id="KW-1133">Transmembrane helix</keyword>
<dbReference type="InterPro" id="IPR009937">
    <property type="entry name" value="Phage_holin_3_6"/>
</dbReference>
<keyword evidence="4" id="KW-1185">Reference proteome</keyword>
<evidence type="ECO:0000313" key="4">
    <source>
        <dbReference type="Proteomes" id="UP001597326"/>
    </source>
</evidence>
<keyword evidence="2" id="KW-0472">Membrane</keyword>
<dbReference type="Proteomes" id="UP001597326">
    <property type="component" value="Unassembled WGS sequence"/>
</dbReference>
<accession>A0ABW4RWL7</accession>
<feature type="compositionally biased region" description="Low complexity" evidence="1">
    <location>
        <begin position="170"/>
        <end position="189"/>
    </location>
</feature>
<name>A0ABW4RWL7_9ACTN</name>
<feature type="region of interest" description="Disordered" evidence="1">
    <location>
        <begin position="158"/>
        <end position="195"/>
    </location>
</feature>
<dbReference type="Pfam" id="PF07332">
    <property type="entry name" value="Phage_holin_3_6"/>
    <property type="match status" value="1"/>
</dbReference>
<evidence type="ECO:0000256" key="2">
    <source>
        <dbReference type="SAM" id="Phobius"/>
    </source>
</evidence>
<feature type="transmembrane region" description="Helical" evidence="2">
    <location>
        <begin position="83"/>
        <end position="107"/>
    </location>
</feature>
<comment type="caution">
    <text evidence="3">The sequence shown here is derived from an EMBL/GenBank/DDBJ whole genome shotgun (WGS) entry which is preliminary data.</text>
</comment>
<evidence type="ECO:0000313" key="3">
    <source>
        <dbReference type="EMBL" id="MFD1890040.1"/>
    </source>
</evidence>
<sequence>MINERMDPKTLVNNIVVDTKSAAQDTVALAKAEIQPSAKAAGTAGGMFGGAGYLGANAASLLFLAGGLGFGLLFSHLFGWGPIAASALGLVAMALVLLIIAGIMALIGKGKLKDVKPPKAAITEAKKTVETLKGSLQRGVNSVDADVRDRKGLAQVKKAAKDVDEAGLSATTPAAPRHAATGTGTGATRVDQTRA</sequence>
<reference evidence="4" key="1">
    <citation type="journal article" date="2019" name="Int. J. Syst. Evol. Microbiol.">
        <title>The Global Catalogue of Microorganisms (GCM) 10K type strain sequencing project: providing services to taxonomists for standard genome sequencing and annotation.</title>
        <authorList>
            <consortium name="The Broad Institute Genomics Platform"/>
            <consortium name="The Broad Institute Genome Sequencing Center for Infectious Disease"/>
            <person name="Wu L."/>
            <person name="Ma J."/>
        </authorList>
    </citation>
    <scope>NUCLEOTIDE SEQUENCE [LARGE SCALE GENOMIC DNA]</scope>
    <source>
        <strain evidence="4">CAIM 431</strain>
    </source>
</reference>